<proteinExistence type="inferred from homology"/>
<organism evidence="6 7">
    <name type="scientific">Streptomyces capillispiralis</name>
    <dbReference type="NCBI Taxonomy" id="68182"/>
    <lineage>
        <taxon>Bacteria</taxon>
        <taxon>Bacillati</taxon>
        <taxon>Actinomycetota</taxon>
        <taxon>Actinomycetes</taxon>
        <taxon>Kitasatosporales</taxon>
        <taxon>Streptomycetaceae</taxon>
        <taxon>Streptomyces</taxon>
    </lineage>
</organism>
<evidence type="ECO:0000256" key="3">
    <source>
        <dbReference type="PIRSR" id="PIRSR004848-1"/>
    </source>
</evidence>
<dbReference type="SUPFAM" id="SSF51419">
    <property type="entry name" value="PLP-binding barrel"/>
    <property type="match status" value="1"/>
</dbReference>
<dbReference type="EMBL" id="VIWV01000002">
    <property type="protein sequence ID" value="TWF74035.1"/>
    <property type="molecule type" value="Genomic_DNA"/>
</dbReference>
<dbReference type="Pfam" id="PF01168">
    <property type="entry name" value="Ala_racemase_N"/>
    <property type="match status" value="1"/>
</dbReference>
<evidence type="ECO:0000313" key="6">
    <source>
        <dbReference type="EMBL" id="TWF74035.1"/>
    </source>
</evidence>
<accession>A0A561SGN6</accession>
<dbReference type="HAMAP" id="MF_02087">
    <property type="entry name" value="PLP_homeostasis"/>
    <property type="match status" value="1"/>
</dbReference>
<dbReference type="GO" id="GO:0030170">
    <property type="term" value="F:pyridoxal phosphate binding"/>
    <property type="evidence" value="ECO:0007669"/>
    <property type="project" value="UniProtKB-UniRule"/>
</dbReference>
<keyword evidence="7" id="KW-1185">Reference proteome</keyword>
<evidence type="ECO:0000256" key="4">
    <source>
        <dbReference type="RuleBase" id="RU004514"/>
    </source>
</evidence>
<feature type="domain" description="Alanine racemase N-terminal" evidence="5">
    <location>
        <begin position="25"/>
        <end position="244"/>
    </location>
</feature>
<name>A0A561SGN6_9ACTN</name>
<evidence type="ECO:0000259" key="5">
    <source>
        <dbReference type="Pfam" id="PF01168"/>
    </source>
</evidence>
<dbReference type="Gene3D" id="3.20.20.10">
    <property type="entry name" value="Alanine racemase"/>
    <property type="match status" value="1"/>
</dbReference>
<evidence type="ECO:0000313" key="7">
    <source>
        <dbReference type="Proteomes" id="UP000316603"/>
    </source>
</evidence>
<comment type="similarity">
    <text evidence="2 4">Belongs to the pyridoxal phosphate-binding protein YggS/PROSC family.</text>
</comment>
<dbReference type="OrthoDB" id="9804072at2"/>
<evidence type="ECO:0000256" key="2">
    <source>
        <dbReference type="HAMAP-Rule" id="MF_02087"/>
    </source>
</evidence>
<gene>
    <name evidence="6" type="ORF">FHX78_1267</name>
</gene>
<dbReference type="InterPro" id="IPR029066">
    <property type="entry name" value="PLP-binding_barrel"/>
</dbReference>
<comment type="cofactor">
    <cofactor evidence="3">
        <name>pyridoxal 5'-phosphate</name>
        <dbReference type="ChEBI" id="CHEBI:597326"/>
    </cofactor>
</comment>
<keyword evidence="1 2" id="KW-0663">Pyridoxal phosphate</keyword>
<dbReference type="InterPro" id="IPR001608">
    <property type="entry name" value="Ala_racemase_N"/>
</dbReference>
<dbReference type="AlphaFoldDB" id="A0A561SGN6"/>
<dbReference type="RefSeq" id="WP_145872351.1">
    <property type="nucleotide sequence ID" value="NZ_BNCE01000037.1"/>
</dbReference>
<comment type="function">
    <text evidence="2">Pyridoxal 5'-phosphate (PLP)-binding protein, which is involved in PLP homeostasis.</text>
</comment>
<dbReference type="Proteomes" id="UP000316603">
    <property type="component" value="Unassembled WGS sequence"/>
</dbReference>
<dbReference type="PANTHER" id="PTHR10146:SF14">
    <property type="entry name" value="PYRIDOXAL PHOSPHATE HOMEOSTASIS PROTEIN"/>
    <property type="match status" value="1"/>
</dbReference>
<dbReference type="NCBIfam" id="TIGR00044">
    <property type="entry name" value="YggS family pyridoxal phosphate-dependent enzyme"/>
    <property type="match status" value="1"/>
</dbReference>
<dbReference type="InterPro" id="IPR011078">
    <property type="entry name" value="PyrdxlP_homeostasis"/>
</dbReference>
<dbReference type="PIRSF" id="PIRSF004848">
    <property type="entry name" value="YBL036c_PLPDEIII"/>
    <property type="match status" value="1"/>
</dbReference>
<feature type="modified residue" description="N6-(pyridoxal phosphate)lysine" evidence="2 3">
    <location>
        <position position="53"/>
    </location>
</feature>
<dbReference type="PANTHER" id="PTHR10146">
    <property type="entry name" value="PROLINE SYNTHETASE CO-TRANSCRIBED BACTERIAL HOMOLOG PROTEIN"/>
    <property type="match status" value="1"/>
</dbReference>
<reference evidence="6 7" key="1">
    <citation type="submission" date="2019-06" db="EMBL/GenBank/DDBJ databases">
        <title>Sequencing the genomes of 1000 actinobacteria strains.</title>
        <authorList>
            <person name="Klenk H.-P."/>
        </authorList>
    </citation>
    <scope>NUCLEOTIDE SEQUENCE [LARGE SCALE GENOMIC DNA]</scope>
    <source>
        <strain evidence="6 7">DSM 41695</strain>
    </source>
</reference>
<sequence length="263" mass="28437">MPKESAGCSAPYPEAESVADFVRHLDEVRACIAAAAERVGRTGAEVRLLPVSKTVPEERIRLAVAAGCRTLGENKVQEAKREWRNLSELPLTWSVIGHLQTNKARDVAAFAGEFQALDSLRAAEALDRRLQAAGRGLDVYVQVNTSAEDSKYGLPPDELIGFLKKLPQYGALRVQGLMTLAVFTSDTERVRSCFRMLRGLRDQGRELGLVGPGGLSMGMSGDYGTAVEEGATVVRVGQALFGARSLPDRHFWPGVTTGERSAP</sequence>
<dbReference type="CDD" id="cd00635">
    <property type="entry name" value="PLPDE_III_YBL036c_like"/>
    <property type="match status" value="1"/>
</dbReference>
<evidence type="ECO:0000256" key="1">
    <source>
        <dbReference type="ARBA" id="ARBA00022898"/>
    </source>
</evidence>
<comment type="caution">
    <text evidence="6">The sequence shown here is derived from an EMBL/GenBank/DDBJ whole genome shotgun (WGS) entry which is preliminary data.</text>
</comment>
<protein>
    <recommendedName>
        <fullName evidence="2">Pyridoxal phosphate homeostasis protein</fullName>
        <shortName evidence="2">PLP homeostasis protein</shortName>
    </recommendedName>
</protein>